<proteinExistence type="predicted"/>
<evidence type="ECO:0008006" key="4">
    <source>
        <dbReference type="Google" id="ProtNLM"/>
    </source>
</evidence>
<comment type="caution">
    <text evidence="2">The sequence shown here is derived from an EMBL/GenBank/DDBJ whole genome shotgun (WGS) entry which is preliminary data.</text>
</comment>
<dbReference type="InterPro" id="IPR009003">
    <property type="entry name" value="Peptidase_S1_PA"/>
</dbReference>
<sequence length="226" mass="22680">MKRGLSLLFAVLASLAVPTTAHAASTVPLGAGSTVVIQQASGASPGQCALAAVGTDAQGRTLGLTAGHCAVVGDRILTADRRTVVGTVVTSKRFPGDGVFVFDALDYAFIEFTDVVRPARTTPVAISGVGRPTVGEVVCKYGAGDVDPGERCGVVDRTAPREFSALLFGSFGDSGGPVHAGGQLIGILSRPSGIPYVSGVISTRADAAIADAARTGAIGGTFRPLA</sequence>
<evidence type="ECO:0000256" key="1">
    <source>
        <dbReference type="SAM" id="SignalP"/>
    </source>
</evidence>
<keyword evidence="1" id="KW-0732">Signal</keyword>
<evidence type="ECO:0000313" key="3">
    <source>
        <dbReference type="Proteomes" id="UP001205740"/>
    </source>
</evidence>
<evidence type="ECO:0000313" key="2">
    <source>
        <dbReference type="EMBL" id="MCP2161847.1"/>
    </source>
</evidence>
<reference evidence="2 3" key="1">
    <citation type="submission" date="2022-06" db="EMBL/GenBank/DDBJ databases">
        <title>Genomic Encyclopedia of Archaeal and Bacterial Type Strains, Phase II (KMG-II): from individual species to whole genera.</title>
        <authorList>
            <person name="Goeker M."/>
        </authorList>
    </citation>
    <scope>NUCLEOTIDE SEQUENCE [LARGE SCALE GENOMIC DNA]</scope>
    <source>
        <strain evidence="2 3">DSM 45037</strain>
    </source>
</reference>
<name>A0ABT1H533_9NOCA</name>
<dbReference type="EMBL" id="JAMTCG010000005">
    <property type="protein sequence ID" value="MCP2161847.1"/>
    <property type="molecule type" value="Genomic_DNA"/>
</dbReference>
<feature type="signal peptide" evidence="1">
    <location>
        <begin position="1"/>
        <end position="23"/>
    </location>
</feature>
<dbReference type="InterPro" id="IPR018114">
    <property type="entry name" value="TRYPSIN_HIS"/>
</dbReference>
<dbReference type="InterPro" id="IPR043504">
    <property type="entry name" value="Peptidase_S1_PA_chymotrypsin"/>
</dbReference>
<dbReference type="PROSITE" id="PS00134">
    <property type="entry name" value="TRYPSIN_HIS"/>
    <property type="match status" value="1"/>
</dbReference>
<feature type="chain" id="PRO_5047410931" description="Trypsin-like peptidase" evidence="1">
    <location>
        <begin position="24"/>
        <end position="226"/>
    </location>
</feature>
<organism evidence="2 3">
    <name type="scientific">Williamsia serinedens</name>
    <dbReference type="NCBI Taxonomy" id="391736"/>
    <lineage>
        <taxon>Bacteria</taxon>
        <taxon>Bacillati</taxon>
        <taxon>Actinomycetota</taxon>
        <taxon>Actinomycetes</taxon>
        <taxon>Mycobacteriales</taxon>
        <taxon>Nocardiaceae</taxon>
        <taxon>Williamsia</taxon>
    </lineage>
</organism>
<dbReference type="RefSeq" id="WP_253655420.1">
    <property type="nucleotide sequence ID" value="NZ_BAAAOE010000001.1"/>
</dbReference>
<gene>
    <name evidence="2" type="ORF">LX12_003046</name>
</gene>
<dbReference type="SUPFAM" id="SSF50494">
    <property type="entry name" value="Trypsin-like serine proteases"/>
    <property type="match status" value="1"/>
</dbReference>
<protein>
    <recommendedName>
        <fullName evidence="4">Trypsin-like peptidase</fullName>
    </recommendedName>
</protein>
<keyword evidence="3" id="KW-1185">Reference proteome</keyword>
<accession>A0ABT1H533</accession>
<dbReference type="Proteomes" id="UP001205740">
    <property type="component" value="Unassembled WGS sequence"/>
</dbReference>
<dbReference type="Gene3D" id="2.40.10.10">
    <property type="entry name" value="Trypsin-like serine proteases"/>
    <property type="match status" value="2"/>
</dbReference>